<dbReference type="GO" id="GO:0055085">
    <property type="term" value="P:transmembrane transport"/>
    <property type="evidence" value="ECO:0007669"/>
    <property type="project" value="InterPro"/>
</dbReference>
<keyword evidence="5 8" id="KW-0812">Transmembrane</keyword>
<protein>
    <recommendedName>
        <fullName evidence="11">Transporter</fullName>
    </recommendedName>
</protein>
<feature type="transmembrane region" description="Helical" evidence="8">
    <location>
        <begin position="288"/>
        <end position="311"/>
    </location>
</feature>
<evidence type="ECO:0000256" key="2">
    <source>
        <dbReference type="ARBA" id="ARBA00010145"/>
    </source>
</evidence>
<keyword evidence="4" id="KW-1003">Cell membrane</keyword>
<comment type="subcellular location">
    <subcellularLocation>
        <location evidence="1">Cell membrane</location>
        <topology evidence="1">Multi-pass membrane protein</topology>
    </subcellularLocation>
</comment>
<evidence type="ECO:0000256" key="8">
    <source>
        <dbReference type="SAM" id="Phobius"/>
    </source>
</evidence>
<feature type="transmembrane region" description="Helical" evidence="8">
    <location>
        <begin position="236"/>
        <end position="254"/>
    </location>
</feature>
<evidence type="ECO:0008006" key="11">
    <source>
        <dbReference type="Google" id="ProtNLM"/>
    </source>
</evidence>
<comment type="similarity">
    <text evidence="2">Belongs to the auxin efflux carrier (TC 2.A.69) family.</text>
</comment>
<dbReference type="eggNOG" id="COG0679">
    <property type="taxonomic scope" value="Bacteria"/>
</dbReference>
<keyword evidence="10" id="KW-1185">Reference proteome</keyword>
<comment type="caution">
    <text evidence="9">The sequence shown here is derived from an EMBL/GenBank/DDBJ whole genome shotgun (WGS) entry which is preliminary data.</text>
</comment>
<evidence type="ECO:0000256" key="1">
    <source>
        <dbReference type="ARBA" id="ARBA00004651"/>
    </source>
</evidence>
<organism evidence="9 10">
    <name type="scientific">Endozoicomonas numazuensis</name>
    <dbReference type="NCBI Taxonomy" id="1137799"/>
    <lineage>
        <taxon>Bacteria</taxon>
        <taxon>Pseudomonadati</taxon>
        <taxon>Pseudomonadota</taxon>
        <taxon>Gammaproteobacteria</taxon>
        <taxon>Oceanospirillales</taxon>
        <taxon>Endozoicomonadaceae</taxon>
        <taxon>Endozoicomonas</taxon>
    </lineage>
</organism>
<evidence type="ECO:0000256" key="5">
    <source>
        <dbReference type="ARBA" id="ARBA00022692"/>
    </source>
</evidence>
<dbReference type="Proteomes" id="UP000028073">
    <property type="component" value="Unassembled WGS sequence"/>
</dbReference>
<dbReference type="InterPro" id="IPR004776">
    <property type="entry name" value="Mem_transp_PIN-like"/>
</dbReference>
<gene>
    <name evidence="9" type="ORF">GZ78_04485</name>
</gene>
<feature type="transmembrane region" description="Helical" evidence="8">
    <location>
        <begin position="260"/>
        <end position="279"/>
    </location>
</feature>
<evidence type="ECO:0000256" key="7">
    <source>
        <dbReference type="ARBA" id="ARBA00023136"/>
    </source>
</evidence>
<feature type="transmembrane region" description="Helical" evidence="8">
    <location>
        <begin position="39"/>
        <end position="57"/>
    </location>
</feature>
<dbReference type="EMBL" id="JOKH01000001">
    <property type="protein sequence ID" value="KEQ19249.1"/>
    <property type="molecule type" value="Genomic_DNA"/>
</dbReference>
<feature type="transmembrane region" description="Helical" evidence="8">
    <location>
        <begin position="101"/>
        <end position="123"/>
    </location>
</feature>
<evidence type="ECO:0000313" key="10">
    <source>
        <dbReference type="Proteomes" id="UP000028073"/>
    </source>
</evidence>
<keyword evidence="7 8" id="KW-0472">Membrane</keyword>
<dbReference type="InterPro" id="IPR038770">
    <property type="entry name" value="Na+/solute_symporter_sf"/>
</dbReference>
<reference evidence="9 10" key="1">
    <citation type="submission" date="2014-06" db="EMBL/GenBank/DDBJ databases">
        <title>Whole Genome Sequences of Three Symbiotic Endozoicomonas Bacteria.</title>
        <authorList>
            <person name="Neave M.J."/>
            <person name="Apprill A."/>
            <person name="Voolstra C.R."/>
        </authorList>
    </citation>
    <scope>NUCLEOTIDE SEQUENCE [LARGE SCALE GENOMIC DNA]</scope>
    <source>
        <strain evidence="9 10">DSM 25634</strain>
    </source>
</reference>
<dbReference type="GO" id="GO:0005886">
    <property type="term" value="C:plasma membrane"/>
    <property type="evidence" value="ECO:0007669"/>
    <property type="project" value="UniProtKB-SubCell"/>
</dbReference>
<proteinExistence type="inferred from homology"/>
<dbReference type="Pfam" id="PF03547">
    <property type="entry name" value="Mem_trans"/>
    <property type="match status" value="1"/>
</dbReference>
<feature type="transmembrane region" description="Helical" evidence="8">
    <location>
        <begin position="202"/>
        <end position="224"/>
    </location>
</feature>
<sequence length="317" mass="33423">MLLETLLFTAEITLPVCVMLLAGILFKKKGVIDDHFISVSSRLVFNFALPAVIFLSLSNLDRSAGLDPMLVGLAFVGSLAGFFLAWLVSLKVTEKREDRGVFIQGAARGNLAIIGLALVANMYGDPGVALMSLMMAFIIPLFNVCSVVVLGVYSQQSGASLSIRGMITDLITNPLIIAVVLGVLVSLSGIGIPSVVDKVGRYFAQISLPLALLGIGGTLSVQALKETSLASLWASLLKVVWLPLIMVPLAWVMGYNGMELSVVFLLFSCPTAVASFVMAKAFNGNAPLAANIIVLTTLGSLPVVSAGIFFMRSVGVV</sequence>
<keyword evidence="3" id="KW-0813">Transport</keyword>
<feature type="transmembrane region" description="Helical" evidence="8">
    <location>
        <begin position="174"/>
        <end position="196"/>
    </location>
</feature>
<dbReference type="RefSeq" id="WP_034832965.1">
    <property type="nucleotide sequence ID" value="NZ_JOKH01000001.1"/>
</dbReference>
<dbReference type="OrthoDB" id="9786439at2"/>
<name>A0A081NLC6_9GAMM</name>
<dbReference type="AlphaFoldDB" id="A0A081NLC6"/>
<dbReference type="STRING" id="1137799.GZ78_04485"/>
<dbReference type="Gene3D" id="1.20.1530.20">
    <property type="match status" value="1"/>
</dbReference>
<evidence type="ECO:0000256" key="4">
    <source>
        <dbReference type="ARBA" id="ARBA00022475"/>
    </source>
</evidence>
<evidence type="ECO:0000256" key="6">
    <source>
        <dbReference type="ARBA" id="ARBA00022989"/>
    </source>
</evidence>
<dbReference type="PANTHER" id="PTHR36838:SF4">
    <property type="entry name" value="AUXIN EFFLUX CARRIER FAMILY PROTEIN"/>
    <property type="match status" value="1"/>
</dbReference>
<evidence type="ECO:0000313" key="9">
    <source>
        <dbReference type="EMBL" id="KEQ19249.1"/>
    </source>
</evidence>
<evidence type="ECO:0000256" key="3">
    <source>
        <dbReference type="ARBA" id="ARBA00022448"/>
    </source>
</evidence>
<feature type="transmembrane region" description="Helical" evidence="8">
    <location>
        <begin position="129"/>
        <end position="153"/>
    </location>
</feature>
<accession>A0A081NLC6</accession>
<keyword evidence="6 8" id="KW-1133">Transmembrane helix</keyword>
<dbReference type="PANTHER" id="PTHR36838">
    <property type="entry name" value="AUXIN EFFLUX CARRIER FAMILY PROTEIN"/>
    <property type="match status" value="1"/>
</dbReference>
<feature type="transmembrane region" description="Helical" evidence="8">
    <location>
        <begin position="69"/>
        <end position="89"/>
    </location>
</feature>
<feature type="transmembrane region" description="Helical" evidence="8">
    <location>
        <begin position="6"/>
        <end position="27"/>
    </location>
</feature>